<dbReference type="InterPro" id="IPR000184">
    <property type="entry name" value="Bac_surfAg_D15"/>
</dbReference>
<name>A0A6B3LBI5_9BACT</name>
<feature type="domain" description="POTRA" evidence="9">
    <location>
        <begin position="293"/>
        <end position="370"/>
    </location>
</feature>
<dbReference type="EMBL" id="CP066776">
    <property type="protein sequence ID" value="QQL46014.1"/>
    <property type="molecule type" value="Genomic_DNA"/>
</dbReference>
<keyword evidence="4" id="KW-0732">Signal</keyword>
<dbReference type="InterPro" id="IPR010827">
    <property type="entry name" value="BamA/TamA_POTRA"/>
</dbReference>
<keyword evidence="2" id="KW-1134">Transmembrane beta strand</keyword>
<dbReference type="Pfam" id="PF01103">
    <property type="entry name" value="Omp85"/>
    <property type="match status" value="1"/>
</dbReference>
<keyword evidence="5" id="KW-0677">Repeat</keyword>
<evidence type="ECO:0000256" key="4">
    <source>
        <dbReference type="ARBA" id="ARBA00022729"/>
    </source>
</evidence>
<evidence type="ECO:0000313" key="10">
    <source>
        <dbReference type="EMBL" id="QQL46014.1"/>
    </source>
</evidence>
<dbReference type="GO" id="GO:0071709">
    <property type="term" value="P:membrane assembly"/>
    <property type="evidence" value="ECO:0007669"/>
    <property type="project" value="InterPro"/>
</dbReference>
<dbReference type="PROSITE" id="PS51779">
    <property type="entry name" value="POTRA"/>
    <property type="match status" value="3"/>
</dbReference>
<dbReference type="InterPro" id="IPR023707">
    <property type="entry name" value="OM_assembly_BamA"/>
</dbReference>
<comment type="subcellular location">
    <subcellularLocation>
        <location evidence="1">Membrane</location>
    </subcellularLocation>
</comment>
<evidence type="ECO:0000256" key="1">
    <source>
        <dbReference type="ARBA" id="ARBA00004370"/>
    </source>
</evidence>
<dbReference type="KEGG" id="soa:G3M56_005390"/>
<dbReference type="InterPro" id="IPR039910">
    <property type="entry name" value="D15-like"/>
</dbReference>
<evidence type="ECO:0000256" key="5">
    <source>
        <dbReference type="ARBA" id="ARBA00022737"/>
    </source>
</evidence>
<keyword evidence="7" id="KW-0998">Cell outer membrane</keyword>
<evidence type="ECO:0000256" key="6">
    <source>
        <dbReference type="ARBA" id="ARBA00023136"/>
    </source>
</evidence>
<dbReference type="Proteomes" id="UP000475117">
    <property type="component" value="Chromosome"/>
</dbReference>
<accession>A0A6B3LBI5</accession>
<dbReference type="InterPro" id="IPR034746">
    <property type="entry name" value="POTRA"/>
</dbReference>
<dbReference type="NCBIfam" id="TIGR03303">
    <property type="entry name" value="OM_YaeT"/>
    <property type="match status" value="1"/>
</dbReference>
<dbReference type="Pfam" id="PF07244">
    <property type="entry name" value="POTRA"/>
    <property type="match status" value="4"/>
</dbReference>
<feature type="domain" description="POTRA" evidence="9">
    <location>
        <begin position="373"/>
        <end position="446"/>
    </location>
</feature>
<protein>
    <recommendedName>
        <fullName evidence="8">Outer membrane protein assembly factor BamA</fullName>
    </recommendedName>
</protein>
<dbReference type="PANTHER" id="PTHR12815">
    <property type="entry name" value="SORTING AND ASSEMBLY MACHINERY SAMM50 PROTEIN FAMILY MEMBER"/>
    <property type="match status" value="1"/>
</dbReference>
<evidence type="ECO:0000259" key="9">
    <source>
        <dbReference type="PROSITE" id="PS51779"/>
    </source>
</evidence>
<evidence type="ECO:0000313" key="11">
    <source>
        <dbReference type="Proteomes" id="UP000475117"/>
    </source>
</evidence>
<keyword evidence="11" id="KW-1185">Reference proteome</keyword>
<keyword evidence="3" id="KW-0812">Transmembrane</keyword>
<evidence type="ECO:0000256" key="2">
    <source>
        <dbReference type="ARBA" id="ARBA00022452"/>
    </source>
</evidence>
<feature type="domain" description="POTRA" evidence="9">
    <location>
        <begin position="203"/>
        <end position="290"/>
    </location>
</feature>
<dbReference type="PANTHER" id="PTHR12815:SF47">
    <property type="entry name" value="TRANSLOCATION AND ASSEMBLY MODULE SUBUNIT TAMA"/>
    <property type="match status" value="1"/>
</dbReference>
<dbReference type="AlphaFoldDB" id="A0A6B3LBI5"/>
<dbReference type="PIRSF" id="PIRSF006076">
    <property type="entry name" value="OM_assembly_OMP85"/>
    <property type="match status" value="1"/>
</dbReference>
<dbReference type="RefSeq" id="WP_164364235.1">
    <property type="nucleotide sequence ID" value="NZ_CP066776.1"/>
</dbReference>
<evidence type="ECO:0000256" key="3">
    <source>
        <dbReference type="ARBA" id="ARBA00022692"/>
    </source>
</evidence>
<reference evidence="10 11" key="1">
    <citation type="submission" date="2020-12" db="EMBL/GenBank/DDBJ databases">
        <title>Sulforoseuscoccus oceanibium gen. nov., sp. nov., a representative of the phylum Verrucomicrobia with special cytoplasmic membrane, and proposal of Sulforoseuscoccusaceae fam. nov.</title>
        <authorList>
            <person name="Xi F."/>
        </authorList>
    </citation>
    <scope>NUCLEOTIDE SEQUENCE [LARGE SCALE GENOMIC DNA]</scope>
    <source>
        <strain evidence="10 11">T37</strain>
    </source>
</reference>
<gene>
    <name evidence="10" type="primary">bamA</name>
    <name evidence="10" type="ORF">G3M56_005390</name>
</gene>
<dbReference type="GO" id="GO:0009279">
    <property type="term" value="C:cell outer membrane"/>
    <property type="evidence" value="ECO:0007669"/>
    <property type="project" value="UniProtKB-UniRule"/>
</dbReference>
<keyword evidence="6" id="KW-0472">Membrane</keyword>
<organism evidence="10 11">
    <name type="scientific">Sulfuriroseicoccus oceanibius</name>
    <dbReference type="NCBI Taxonomy" id="2707525"/>
    <lineage>
        <taxon>Bacteria</taxon>
        <taxon>Pseudomonadati</taxon>
        <taxon>Verrucomicrobiota</taxon>
        <taxon>Verrucomicrobiia</taxon>
        <taxon>Verrucomicrobiales</taxon>
        <taxon>Verrucomicrobiaceae</taxon>
        <taxon>Sulfuriroseicoccus</taxon>
    </lineage>
</organism>
<dbReference type="Gene3D" id="3.10.20.310">
    <property type="entry name" value="membrane protein fhac"/>
    <property type="match status" value="5"/>
</dbReference>
<evidence type="ECO:0000256" key="8">
    <source>
        <dbReference type="NCBIfam" id="TIGR03303"/>
    </source>
</evidence>
<dbReference type="Gene3D" id="2.40.160.50">
    <property type="entry name" value="membrane protein fhac: a member of the omp85/tpsb transporter family"/>
    <property type="match status" value="1"/>
</dbReference>
<evidence type="ECO:0000256" key="7">
    <source>
        <dbReference type="ARBA" id="ARBA00023237"/>
    </source>
</evidence>
<proteinExistence type="predicted"/>
<sequence length="779" mass="86499">MNPLFPSRRRTLVTTRRVVASMLLVTAAAVTSPVIVSTGFAQEQIEEQKVTAVDIRFQGPETVAKERLRGMIGVAPGQTFAIDRTEEDIRTMIESGEVENVRVLTDDFQGGLRVIYVVETRSGLESVDFVGNTVLDNEKLRKQVEINAGEKLRDAELVEAKEKIVDLYIKRGYSDVSVTYRVEPSGRDGFDSVTFFIEEGGKGFVRKIQFEGNTAFKRHELRDVIETTEKGWLSFVSGSGKIDKFQLQEDIRLIEGAYQDAGYLRARVVDVERVPVDDEKVDLIFKIEEGDVYTVSDIKVEGLRIFQPGEITPDFLQTTGVPYSAKNVAADQKLIGDYYGSRGYADANVEVIVREVAPQEVSILYSVTEGEISYVGRVDISGNVKTKDKVIRRELTLLPGDELNTVELAVSRARLMNTGYFSNVTVQPTVSSEEGFRDISVNVDEQNTGSVSVGVGISSIDAIVGGITLSQTNFDLLGWPNFTGGGQRFLMDARIGTERFDMSLALEEPYFLDRRLALGGEAYFRDLLYLSDDYDQREFGGNLYLRKPITEFSSLKLEYTLQQVEIRDIDNNASDIIRAEEGEFLQSRLGLGYILDTRDSIQLTRRGHKISAQVYGSGNFLGGDVDDWGFQLDGLKFVHLPYDIIFSLQGQLAVVDGDDVPIFDRLFLGGARNLRGFDYRDVGPKDENGEPIGGQTSLFGSAEVTFPLIESVRGAVFYDIGVVSEDSFDFGGDLNSNVGVGLRLNLPIGPLALDFGIPIQSDEFNDSNGKFQFNMGYKF</sequence>